<name>A0ABQ5R4U7_9ACTN</name>
<dbReference type="PANTHER" id="PTHR43441">
    <property type="entry name" value="RIBOSOMAL-PROTEIN-SERINE ACETYLTRANSFERASE"/>
    <property type="match status" value="1"/>
</dbReference>
<dbReference type="EMBL" id="BSDI01000050">
    <property type="protein sequence ID" value="GLI01809.1"/>
    <property type="molecule type" value="Genomic_DNA"/>
</dbReference>
<keyword evidence="3" id="KW-1185">Reference proteome</keyword>
<dbReference type="InterPro" id="IPR016181">
    <property type="entry name" value="Acyl_CoA_acyltransferase"/>
</dbReference>
<proteinExistence type="predicted"/>
<dbReference type="InterPro" id="IPR000182">
    <property type="entry name" value="GNAT_dom"/>
</dbReference>
<organism evidence="2 3">
    <name type="scientific">Phytohabitans aurantiacus</name>
    <dbReference type="NCBI Taxonomy" id="3016789"/>
    <lineage>
        <taxon>Bacteria</taxon>
        <taxon>Bacillati</taxon>
        <taxon>Actinomycetota</taxon>
        <taxon>Actinomycetes</taxon>
        <taxon>Micromonosporales</taxon>
        <taxon>Micromonosporaceae</taxon>
    </lineage>
</organism>
<evidence type="ECO:0000313" key="2">
    <source>
        <dbReference type="EMBL" id="GLI01809.1"/>
    </source>
</evidence>
<dbReference type="Pfam" id="PF13302">
    <property type="entry name" value="Acetyltransf_3"/>
    <property type="match status" value="1"/>
</dbReference>
<evidence type="ECO:0000313" key="3">
    <source>
        <dbReference type="Proteomes" id="UP001144280"/>
    </source>
</evidence>
<dbReference type="InterPro" id="IPR051908">
    <property type="entry name" value="Ribosomal_N-acetyltransferase"/>
</dbReference>
<comment type="caution">
    <text evidence="2">The sequence shown here is derived from an EMBL/GenBank/DDBJ whole genome shotgun (WGS) entry which is preliminary data.</text>
</comment>
<accession>A0ABQ5R4U7</accession>
<feature type="domain" description="N-acetyltransferase" evidence="1">
    <location>
        <begin position="5"/>
        <end position="165"/>
    </location>
</feature>
<dbReference type="PROSITE" id="PS51186">
    <property type="entry name" value="GNAT"/>
    <property type="match status" value="1"/>
</dbReference>
<sequence length="178" mass="19856">MTDKLALRAFTEVDLSFLDRWGTDPETVGPFEWFGFVDPRKRRRRWEKDGYVSAEHTALAVCEADQPAVGVASYWPKPHGGPPGGCYEIGIALVPECRGRGLGTAAQRLLVDHLFGYTTANRVEALTDVENVAEQKALERAGFAREGLLRGAYFHRGAWRSLLLYAVLRDDPRPQPSI</sequence>
<protein>
    <submittedName>
        <fullName evidence="2">Alanine acetyltransferase</fullName>
    </submittedName>
</protein>
<dbReference type="RefSeq" id="WP_281903138.1">
    <property type="nucleotide sequence ID" value="NZ_BSDI01000050.1"/>
</dbReference>
<evidence type="ECO:0000259" key="1">
    <source>
        <dbReference type="PROSITE" id="PS51186"/>
    </source>
</evidence>
<dbReference type="SUPFAM" id="SSF55729">
    <property type="entry name" value="Acyl-CoA N-acyltransferases (Nat)"/>
    <property type="match status" value="1"/>
</dbReference>
<dbReference type="PANTHER" id="PTHR43441:SF2">
    <property type="entry name" value="FAMILY ACETYLTRANSFERASE, PUTATIVE (AFU_ORTHOLOGUE AFUA_7G00850)-RELATED"/>
    <property type="match status" value="1"/>
</dbReference>
<reference evidence="2" key="1">
    <citation type="submission" date="2022-12" db="EMBL/GenBank/DDBJ databases">
        <title>New Phytohabitans aurantiacus sp. RD004123 nov., an actinomycete isolated from soil.</title>
        <authorList>
            <person name="Triningsih D.W."/>
            <person name="Harunari E."/>
            <person name="Igarashi Y."/>
        </authorList>
    </citation>
    <scope>NUCLEOTIDE SEQUENCE</scope>
    <source>
        <strain evidence="2">RD004123</strain>
    </source>
</reference>
<gene>
    <name evidence="2" type="primary">rimJ_3</name>
    <name evidence="2" type="ORF">Pa4123_70860</name>
</gene>
<dbReference type="Gene3D" id="3.40.630.30">
    <property type="match status" value="1"/>
</dbReference>
<dbReference type="Proteomes" id="UP001144280">
    <property type="component" value="Unassembled WGS sequence"/>
</dbReference>